<keyword evidence="1" id="KW-1133">Transmembrane helix</keyword>
<evidence type="ECO:0000259" key="2">
    <source>
        <dbReference type="Pfam" id="PF13962"/>
    </source>
</evidence>
<reference evidence="3 4" key="4">
    <citation type="journal article" date="2011" name="BMC Genomics">
        <title>RNA-Seq improves annotation of protein-coding genes in the cucumber genome.</title>
        <authorList>
            <person name="Li Z."/>
            <person name="Zhang Z."/>
            <person name="Yan P."/>
            <person name="Huang S."/>
            <person name="Fei Z."/>
            <person name="Lin K."/>
        </authorList>
    </citation>
    <scope>NUCLEOTIDE SEQUENCE [LARGE SCALE GENOMIC DNA]</scope>
    <source>
        <strain evidence="4">cv. 9930</strain>
    </source>
</reference>
<feature type="transmembrane region" description="Helical" evidence="1">
    <location>
        <begin position="160"/>
        <end position="183"/>
    </location>
</feature>
<organism evidence="3 4">
    <name type="scientific">Cucumis sativus</name>
    <name type="common">Cucumber</name>
    <dbReference type="NCBI Taxonomy" id="3659"/>
    <lineage>
        <taxon>Eukaryota</taxon>
        <taxon>Viridiplantae</taxon>
        <taxon>Streptophyta</taxon>
        <taxon>Embryophyta</taxon>
        <taxon>Tracheophyta</taxon>
        <taxon>Spermatophyta</taxon>
        <taxon>Magnoliopsida</taxon>
        <taxon>eudicotyledons</taxon>
        <taxon>Gunneridae</taxon>
        <taxon>Pentapetalae</taxon>
        <taxon>rosids</taxon>
        <taxon>fabids</taxon>
        <taxon>Cucurbitales</taxon>
        <taxon>Cucurbitaceae</taxon>
        <taxon>Benincaseae</taxon>
        <taxon>Cucumis</taxon>
    </lineage>
</organism>
<gene>
    <name evidence="3" type="ORF">Csa_2G010220</name>
</gene>
<keyword evidence="1" id="KW-0472">Membrane</keyword>
<dbReference type="InterPro" id="IPR026961">
    <property type="entry name" value="PGG_dom"/>
</dbReference>
<keyword evidence="1" id="KW-0812">Transmembrane</keyword>
<feature type="transmembrane region" description="Helical" evidence="1">
    <location>
        <begin position="127"/>
        <end position="148"/>
    </location>
</feature>
<reference evidence="3 4" key="2">
    <citation type="journal article" date="2009" name="PLoS ONE">
        <title>An integrated genetic and cytogenetic map of the cucumber genome.</title>
        <authorList>
            <person name="Ren Y."/>
            <person name="Zhang Z."/>
            <person name="Liu J."/>
            <person name="Staub J.E."/>
            <person name="Han Y."/>
            <person name="Cheng Z."/>
            <person name="Li X."/>
            <person name="Lu J."/>
            <person name="Miao H."/>
            <person name="Kang H."/>
            <person name="Xie B."/>
            <person name="Gu X."/>
            <person name="Wang X."/>
            <person name="Du Y."/>
            <person name="Jin W."/>
            <person name="Huang S."/>
        </authorList>
    </citation>
    <scope>NUCLEOTIDE SEQUENCE [LARGE SCALE GENOMIC DNA]</scope>
    <source>
        <strain evidence="4">cv. 9930</strain>
    </source>
</reference>
<sequence length="185" mass="21245">MELPYWERKFTYKLSPPRKVLQRSMFGIQWNSIHLLEEDEPKPNVTQQETNEAINTNKAANRQLKKSQIWSQVSDSNLVVATIIATVTFSAAFQVPGGYNNYGIAMFITFFTGLFGVGSYSRRWMTFLTGLSVWFMVFAFMMGTSLAVDEHSKRGWVARYVPCISFISPEFLLGVLAVNWFTYFT</sequence>
<protein>
    <recommendedName>
        <fullName evidence="2">PGG domain-containing protein</fullName>
    </recommendedName>
</protein>
<dbReference type="Proteomes" id="UP000029981">
    <property type="component" value="Chromosome 2"/>
</dbReference>
<dbReference type="Pfam" id="PF13962">
    <property type="entry name" value="PGG"/>
    <property type="match status" value="1"/>
</dbReference>
<evidence type="ECO:0000313" key="3">
    <source>
        <dbReference type="EMBL" id="KGN60786.1"/>
    </source>
</evidence>
<dbReference type="PANTHER" id="PTHR24177:SF416">
    <property type="entry name" value="PGG DOMAIN-CONTAINING PROTEIN"/>
    <property type="match status" value="1"/>
</dbReference>
<dbReference type="PANTHER" id="PTHR24177">
    <property type="entry name" value="CASKIN"/>
    <property type="match status" value="1"/>
</dbReference>
<reference evidence="3 4" key="1">
    <citation type="journal article" date="2009" name="Nat. Genet.">
        <title>The genome of the cucumber, Cucumis sativus L.</title>
        <authorList>
            <person name="Huang S."/>
            <person name="Li R."/>
            <person name="Zhang Z."/>
            <person name="Li L."/>
            <person name="Gu X."/>
            <person name="Fan W."/>
            <person name="Lucas W.J."/>
            <person name="Wang X."/>
            <person name="Xie B."/>
            <person name="Ni P."/>
            <person name="Ren Y."/>
            <person name="Zhu H."/>
            <person name="Li J."/>
            <person name="Lin K."/>
            <person name="Jin W."/>
            <person name="Fei Z."/>
            <person name="Li G."/>
            <person name="Staub J."/>
            <person name="Kilian A."/>
            <person name="van der Vossen E.A."/>
            <person name="Wu Y."/>
            <person name="Guo J."/>
            <person name="He J."/>
            <person name="Jia Z."/>
            <person name="Ren Y."/>
            <person name="Tian G."/>
            <person name="Lu Y."/>
            <person name="Ruan J."/>
            <person name="Qian W."/>
            <person name="Wang M."/>
            <person name="Huang Q."/>
            <person name="Li B."/>
            <person name="Xuan Z."/>
            <person name="Cao J."/>
            <person name="Asan"/>
            <person name="Wu Z."/>
            <person name="Zhang J."/>
            <person name="Cai Q."/>
            <person name="Bai Y."/>
            <person name="Zhao B."/>
            <person name="Han Y."/>
            <person name="Li Y."/>
            <person name="Li X."/>
            <person name="Wang S."/>
            <person name="Shi Q."/>
            <person name="Liu S."/>
            <person name="Cho W.K."/>
            <person name="Kim J.Y."/>
            <person name="Xu Y."/>
            <person name="Heller-Uszynska K."/>
            <person name="Miao H."/>
            <person name="Cheng Z."/>
            <person name="Zhang S."/>
            <person name="Wu J."/>
            <person name="Yang Y."/>
            <person name="Kang H."/>
            <person name="Li M."/>
            <person name="Liang H."/>
            <person name="Ren X."/>
            <person name="Shi Z."/>
            <person name="Wen M."/>
            <person name="Jian M."/>
            <person name="Yang H."/>
            <person name="Zhang G."/>
            <person name="Yang Z."/>
            <person name="Chen R."/>
            <person name="Liu S."/>
            <person name="Li J."/>
            <person name="Ma L."/>
            <person name="Liu H."/>
            <person name="Zhou Y."/>
            <person name="Zhao J."/>
            <person name="Fang X."/>
            <person name="Li G."/>
            <person name="Fang L."/>
            <person name="Li Y."/>
            <person name="Liu D."/>
            <person name="Zheng H."/>
            <person name="Zhang Y."/>
            <person name="Qin N."/>
            <person name="Li Z."/>
            <person name="Yang G."/>
            <person name="Yang S."/>
            <person name="Bolund L."/>
            <person name="Kristiansen K."/>
            <person name="Zheng H."/>
            <person name="Li S."/>
            <person name="Zhang X."/>
            <person name="Yang H."/>
            <person name="Wang J."/>
            <person name="Sun R."/>
            <person name="Zhang B."/>
            <person name="Jiang S."/>
            <person name="Wang J."/>
            <person name="Du Y."/>
            <person name="Li S."/>
        </authorList>
    </citation>
    <scope>NUCLEOTIDE SEQUENCE [LARGE SCALE GENOMIC DNA]</scope>
    <source>
        <strain evidence="4">cv. 9930</strain>
    </source>
</reference>
<keyword evidence="4" id="KW-1185">Reference proteome</keyword>
<dbReference type="Gramene" id="KGN60786">
    <property type="protein sequence ID" value="KGN60786"/>
    <property type="gene ID" value="Csa_2G010220"/>
</dbReference>
<dbReference type="EMBL" id="CM002923">
    <property type="protein sequence ID" value="KGN60786.1"/>
    <property type="molecule type" value="Genomic_DNA"/>
</dbReference>
<reference evidence="3 4" key="3">
    <citation type="journal article" date="2010" name="BMC Genomics">
        <title>Transcriptome sequencing and comparative analysis of cucumber flowers with different sex types.</title>
        <authorList>
            <person name="Guo S."/>
            <person name="Zheng Y."/>
            <person name="Joung J.G."/>
            <person name="Liu S."/>
            <person name="Zhang Z."/>
            <person name="Crasta O.R."/>
            <person name="Sobral B.W."/>
            <person name="Xu Y."/>
            <person name="Huang S."/>
            <person name="Fei Z."/>
        </authorList>
    </citation>
    <scope>NUCLEOTIDE SEQUENCE [LARGE SCALE GENOMIC DNA]</scope>
    <source>
        <strain evidence="4">cv. 9930</strain>
    </source>
</reference>
<feature type="transmembrane region" description="Helical" evidence="1">
    <location>
        <begin position="102"/>
        <end position="121"/>
    </location>
</feature>
<feature type="transmembrane region" description="Helical" evidence="1">
    <location>
        <begin position="78"/>
        <end position="95"/>
    </location>
</feature>
<evidence type="ECO:0000256" key="1">
    <source>
        <dbReference type="SAM" id="Phobius"/>
    </source>
</evidence>
<proteinExistence type="predicted"/>
<feature type="domain" description="PGG" evidence="2">
    <location>
        <begin position="72"/>
        <end position="101"/>
    </location>
</feature>
<name>A0A0A0LL97_CUCSA</name>
<dbReference type="GO" id="GO:0016020">
    <property type="term" value="C:membrane"/>
    <property type="evidence" value="ECO:0000318"/>
    <property type="project" value="GO_Central"/>
</dbReference>
<dbReference type="AlphaFoldDB" id="A0A0A0LL97"/>
<evidence type="ECO:0000313" key="4">
    <source>
        <dbReference type="Proteomes" id="UP000029981"/>
    </source>
</evidence>
<accession>A0A0A0LL97</accession>